<dbReference type="EMBL" id="PDNC01000101">
    <property type="protein sequence ID" value="PGG99487.1"/>
    <property type="molecule type" value="Genomic_DNA"/>
</dbReference>
<keyword evidence="4" id="KW-1185">Reference proteome</keyword>
<evidence type="ECO:0000256" key="1">
    <source>
        <dbReference type="SAM" id="MobiDB-lite"/>
    </source>
</evidence>
<dbReference type="InterPro" id="IPR022185">
    <property type="entry name" value="DUF3712"/>
</dbReference>
<dbReference type="PANTHER" id="PTHR35895">
    <property type="entry name" value="CHROMOSOME 16, WHOLE GENOME SHOTGUN SEQUENCE"/>
    <property type="match status" value="1"/>
</dbReference>
<gene>
    <name evidence="3" type="ORF">GX51_06307</name>
</gene>
<feature type="region of interest" description="Disordered" evidence="1">
    <location>
        <begin position="149"/>
        <end position="168"/>
    </location>
</feature>
<evidence type="ECO:0000313" key="4">
    <source>
        <dbReference type="Proteomes" id="UP000224080"/>
    </source>
</evidence>
<keyword evidence="2" id="KW-1133">Transmembrane helix</keyword>
<dbReference type="PANTHER" id="PTHR35895:SF2">
    <property type="match status" value="1"/>
</dbReference>
<feature type="transmembrane region" description="Helical" evidence="2">
    <location>
        <begin position="65"/>
        <end position="84"/>
    </location>
</feature>
<dbReference type="OrthoDB" id="10039566at2759"/>
<dbReference type="Pfam" id="PF12505">
    <property type="entry name" value="DUF3712"/>
    <property type="match status" value="1"/>
</dbReference>
<dbReference type="GO" id="GO:0000329">
    <property type="term" value="C:fungal-type vacuole membrane"/>
    <property type="evidence" value="ECO:0007669"/>
    <property type="project" value="InterPro"/>
</dbReference>
<evidence type="ECO:0000256" key="2">
    <source>
        <dbReference type="SAM" id="Phobius"/>
    </source>
</evidence>
<feature type="transmembrane region" description="Helical" evidence="2">
    <location>
        <begin position="196"/>
        <end position="219"/>
    </location>
</feature>
<keyword evidence="2" id="KW-0472">Membrane</keyword>
<sequence>MVLTTLSCIARFGVLSSSAIVLGLGATFIQNRASSVEFLIYIEVLSALTVLGSIVPPYPNFLYDLVWTLAWSVAATFAMVVQFFESDCYGFRSDGKIGCTTYKASTAFSFLCMLAWLASALFGALRILDAKFDIGSLANRMFNVGAGGHEQEVKEKDEENKGEGSNEVIEDVPLGEGREKMKEVKGFGNSHIASHFVSYCIIGVILMAVGSSVLLVWGAPAFGRYLIYRTPIPDYNVTLTNPTNSNLSFAVSTNIRVPDKFKISVDPMHTEFFLKNSQPYTAPVAAVDLPKMEFRSNERIEIVNQTLKFGNLNEFAKLVEQVVYQPTFRMVGQARAKIRLPPIQATWIDIDGAIELPAFDNFTQIDIKDVRIHLPDAEGYNMITEMVMVNLTPVYLTLGDISLQILIGDIQIGQAFVTLNGIVPGNNTLFVKGIMDFGNIQKNIMSILKTEAPYLKQGLVMASAVVESVVNGGQHLNYWEKSFQSIKVSATTPMKPLFSSIIGNGFGSTPIWFPDSGEGGGDAIASLADKILQTINDLSANNHIKIWN</sequence>
<accession>A0A2B7WSN8</accession>
<reference evidence="3 4" key="1">
    <citation type="submission" date="2017-10" db="EMBL/GenBank/DDBJ databases">
        <title>Comparative genomics in systemic dimorphic fungi from Ajellomycetaceae.</title>
        <authorList>
            <person name="Munoz J.F."/>
            <person name="Mcewen J.G."/>
            <person name="Clay O.K."/>
            <person name="Cuomo C.A."/>
        </authorList>
    </citation>
    <scope>NUCLEOTIDE SEQUENCE [LARGE SCALE GENOMIC DNA]</scope>
    <source>
        <strain evidence="3 4">UAMH130</strain>
    </source>
</reference>
<feature type="transmembrane region" description="Helical" evidence="2">
    <location>
        <begin position="38"/>
        <end position="59"/>
    </location>
</feature>
<feature type="compositionally biased region" description="Basic and acidic residues" evidence="1">
    <location>
        <begin position="149"/>
        <end position="164"/>
    </location>
</feature>
<feature type="transmembrane region" description="Helical" evidence="2">
    <location>
        <begin position="12"/>
        <end position="29"/>
    </location>
</feature>
<dbReference type="AlphaFoldDB" id="A0A2B7WSN8"/>
<proteinExistence type="predicted"/>
<feature type="transmembrane region" description="Helical" evidence="2">
    <location>
        <begin position="105"/>
        <end position="128"/>
    </location>
</feature>
<dbReference type="Proteomes" id="UP000224080">
    <property type="component" value="Unassembled WGS sequence"/>
</dbReference>
<dbReference type="InterPro" id="IPR046368">
    <property type="entry name" value="Tag1"/>
</dbReference>
<name>A0A2B7WSN8_9EURO</name>
<organism evidence="3 4">
    <name type="scientific">Blastomyces parvus</name>
    <dbReference type="NCBI Taxonomy" id="2060905"/>
    <lineage>
        <taxon>Eukaryota</taxon>
        <taxon>Fungi</taxon>
        <taxon>Dikarya</taxon>
        <taxon>Ascomycota</taxon>
        <taxon>Pezizomycotina</taxon>
        <taxon>Eurotiomycetes</taxon>
        <taxon>Eurotiomycetidae</taxon>
        <taxon>Onygenales</taxon>
        <taxon>Ajellomycetaceae</taxon>
        <taxon>Blastomyces</taxon>
    </lineage>
</organism>
<keyword evidence="2" id="KW-0812">Transmembrane</keyword>
<protein>
    <submittedName>
        <fullName evidence="3">Uncharacterized protein</fullName>
    </submittedName>
</protein>
<comment type="caution">
    <text evidence="3">The sequence shown here is derived from an EMBL/GenBank/DDBJ whole genome shotgun (WGS) entry which is preliminary data.</text>
</comment>
<evidence type="ECO:0000313" key="3">
    <source>
        <dbReference type="EMBL" id="PGG99487.1"/>
    </source>
</evidence>